<evidence type="ECO:0000313" key="2">
    <source>
        <dbReference type="EMBL" id="PON74652.1"/>
    </source>
</evidence>
<dbReference type="InParanoid" id="A0A2P5DMY2"/>
<proteinExistence type="predicted"/>
<accession>A0A2P5DMY2</accession>
<dbReference type="AlphaFoldDB" id="A0A2P5DMY2"/>
<feature type="region of interest" description="Disordered" evidence="1">
    <location>
        <begin position="1"/>
        <end position="26"/>
    </location>
</feature>
<dbReference type="OrthoDB" id="420884at2759"/>
<reference evidence="3" key="1">
    <citation type="submission" date="2016-06" db="EMBL/GenBank/DDBJ databases">
        <title>Parallel loss of symbiosis genes in relatives of nitrogen-fixing non-legume Parasponia.</title>
        <authorList>
            <person name="Van Velzen R."/>
            <person name="Holmer R."/>
            <person name="Bu F."/>
            <person name="Rutten L."/>
            <person name="Van Zeijl A."/>
            <person name="Liu W."/>
            <person name="Santuari L."/>
            <person name="Cao Q."/>
            <person name="Sharma T."/>
            <person name="Shen D."/>
            <person name="Roswanjaya Y."/>
            <person name="Wardhani T."/>
            <person name="Kalhor M.S."/>
            <person name="Jansen J."/>
            <person name="Van den Hoogen J."/>
            <person name="Gungor B."/>
            <person name="Hartog M."/>
            <person name="Hontelez J."/>
            <person name="Verver J."/>
            <person name="Yang W.-C."/>
            <person name="Schijlen E."/>
            <person name="Repin R."/>
            <person name="Schilthuizen M."/>
            <person name="Schranz E."/>
            <person name="Heidstra R."/>
            <person name="Miyata K."/>
            <person name="Fedorova E."/>
            <person name="Kohlen W."/>
            <person name="Bisseling T."/>
            <person name="Smit S."/>
            <person name="Geurts R."/>
        </authorList>
    </citation>
    <scope>NUCLEOTIDE SEQUENCE [LARGE SCALE GENOMIC DNA]</scope>
    <source>
        <strain evidence="3">cv. RG33-2</strain>
    </source>
</reference>
<name>A0A2P5DMY2_TREOI</name>
<comment type="caution">
    <text evidence="2">The sequence shown here is derived from an EMBL/GenBank/DDBJ whole genome shotgun (WGS) entry which is preliminary data.</text>
</comment>
<evidence type="ECO:0000256" key="1">
    <source>
        <dbReference type="SAM" id="MobiDB-lite"/>
    </source>
</evidence>
<evidence type="ECO:0000313" key="3">
    <source>
        <dbReference type="Proteomes" id="UP000237000"/>
    </source>
</evidence>
<dbReference type="Proteomes" id="UP000237000">
    <property type="component" value="Unassembled WGS sequence"/>
</dbReference>
<dbReference type="EMBL" id="JXTC01000260">
    <property type="protein sequence ID" value="PON74652.1"/>
    <property type="molecule type" value="Genomic_DNA"/>
</dbReference>
<sequence length="155" mass="17524">MRIKPRPIFGSHSQQPISSHVGWQSPTEPDADFASCRNRAMTIEETCHLRDRVVVRDEAETLNKMQVWGIYESVFELGFDMDVFVESIPLLFLYSSADFVSAREGAVKLELSCTQVVDPEPGWSFDALLTRLHALEAKLYSSSKILVPFTKGQSR</sequence>
<protein>
    <submittedName>
        <fullName evidence="2">Uncharacterized protein</fullName>
    </submittedName>
</protein>
<keyword evidence="3" id="KW-1185">Reference proteome</keyword>
<gene>
    <name evidence="2" type="ORF">TorRG33x02_246880</name>
</gene>
<feature type="compositionally biased region" description="Polar residues" evidence="1">
    <location>
        <begin position="11"/>
        <end position="26"/>
    </location>
</feature>
<organism evidence="2 3">
    <name type="scientific">Trema orientale</name>
    <name type="common">Charcoal tree</name>
    <name type="synonym">Celtis orientalis</name>
    <dbReference type="NCBI Taxonomy" id="63057"/>
    <lineage>
        <taxon>Eukaryota</taxon>
        <taxon>Viridiplantae</taxon>
        <taxon>Streptophyta</taxon>
        <taxon>Embryophyta</taxon>
        <taxon>Tracheophyta</taxon>
        <taxon>Spermatophyta</taxon>
        <taxon>Magnoliopsida</taxon>
        <taxon>eudicotyledons</taxon>
        <taxon>Gunneridae</taxon>
        <taxon>Pentapetalae</taxon>
        <taxon>rosids</taxon>
        <taxon>fabids</taxon>
        <taxon>Rosales</taxon>
        <taxon>Cannabaceae</taxon>
        <taxon>Trema</taxon>
    </lineage>
</organism>